<dbReference type="InterPro" id="IPR035897">
    <property type="entry name" value="Toll_tir_struct_dom_sf"/>
</dbReference>
<name>A0ABU4TN61_9PSEU</name>
<protein>
    <submittedName>
        <fullName evidence="2">RES domain-containing protein</fullName>
    </submittedName>
</protein>
<dbReference type="PROSITE" id="PS50104">
    <property type="entry name" value="TIR"/>
    <property type="match status" value="1"/>
</dbReference>
<dbReference type="Gene3D" id="3.40.50.10140">
    <property type="entry name" value="Toll/interleukin-1 receptor homology (TIR) domain"/>
    <property type="match status" value="1"/>
</dbReference>
<dbReference type="InterPro" id="IPR014914">
    <property type="entry name" value="RES_dom"/>
</dbReference>
<evidence type="ECO:0000259" key="1">
    <source>
        <dbReference type="PROSITE" id="PS50104"/>
    </source>
</evidence>
<proteinExistence type="predicted"/>
<gene>
    <name evidence="2" type="ORF">SK571_10035</name>
</gene>
<accession>A0ABU4TN61</accession>
<organism evidence="2 3">
    <name type="scientific">Lentzea kristufekii</name>
    <dbReference type="NCBI Taxonomy" id="3095430"/>
    <lineage>
        <taxon>Bacteria</taxon>
        <taxon>Bacillati</taxon>
        <taxon>Actinomycetota</taxon>
        <taxon>Actinomycetes</taxon>
        <taxon>Pseudonocardiales</taxon>
        <taxon>Pseudonocardiaceae</taxon>
        <taxon>Lentzea</taxon>
    </lineage>
</organism>
<evidence type="ECO:0000313" key="3">
    <source>
        <dbReference type="Proteomes" id="UP001271792"/>
    </source>
</evidence>
<dbReference type="InterPro" id="IPR000157">
    <property type="entry name" value="TIR_dom"/>
</dbReference>
<comment type="caution">
    <text evidence="2">The sequence shown here is derived from an EMBL/GenBank/DDBJ whole genome shotgun (WGS) entry which is preliminary data.</text>
</comment>
<dbReference type="EMBL" id="JAXAVV010000004">
    <property type="protein sequence ID" value="MDX8049718.1"/>
    <property type="molecule type" value="Genomic_DNA"/>
</dbReference>
<dbReference type="SUPFAM" id="SSF52200">
    <property type="entry name" value="Toll/Interleukin receptor TIR domain"/>
    <property type="match status" value="1"/>
</dbReference>
<dbReference type="RefSeq" id="WP_319983748.1">
    <property type="nucleotide sequence ID" value="NZ_JAXAVV010000004.1"/>
</dbReference>
<reference evidence="2 3" key="1">
    <citation type="submission" date="2023-11" db="EMBL/GenBank/DDBJ databases">
        <title>Lentzea sokolovensis, sp. nov., Lentzea kristufkii, sp. nov., and Lentzea miocenensis, sp. nov., rare actinobacteria from Sokolov Coal Basin, Miocene lacustrine sediment, Czech Republic.</title>
        <authorList>
            <person name="Lara A."/>
            <person name="Kotroba L."/>
            <person name="Nouioui I."/>
            <person name="Neumann-Schaal M."/>
            <person name="Mast Y."/>
            <person name="Chronakova A."/>
        </authorList>
    </citation>
    <scope>NUCLEOTIDE SEQUENCE [LARGE SCALE GENOMIC DNA]</scope>
    <source>
        <strain evidence="2 3">BCCO 10_0798</strain>
    </source>
</reference>
<keyword evidence="3" id="KW-1185">Reference proteome</keyword>
<feature type="domain" description="TIR" evidence="1">
    <location>
        <begin position="215"/>
        <end position="367"/>
    </location>
</feature>
<dbReference type="Pfam" id="PF08808">
    <property type="entry name" value="RES"/>
    <property type="match status" value="1"/>
</dbReference>
<evidence type="ECO:0000313" key="2">
    <source>
        <dbReference type="EMBL" id="MDX8049718.1"/>
    </source>
</evidence>
<dbReference type="Pfam" id="PF13676">
    <property type="entry name" value="TIR_2"/>
    <property type="match status" value="1"/>
</dbReference>
<sequence length="367" mass="41028">MPDIPPPPRLTGTPVRETVPAGRTFYRVHSAALSPLIFDPQHSGAFGGGRFDACAGASHRTMCMSAAPETAIAERFLREFAVTRGVQRVLPGVALAGQVLSEVRTTSPLDLIRLYSAQDLAQTHQDTWLTTTTPDRFPATRQWAAWLHDQVPWADGILWQSIADMPRETVVLFDDRCTAPPDSGVQRALDSPIHLPWLTDQLKPYGVEIDPPLPSSPRFFINFRTGDAEAVPELLHRELVRRLGEKAVFYDVRSMRPGLADFADALEQNVRNCETVIAVVGRRWEHQTNNDGARFLEDPGDWVRKELILAHQTGKKVVPVLVGLRSALRTAALPEELHYLASIQVHHLRRGYGDFDIEQLVNELLHE</sequence>
<dbReference type="Proteomes" id="UP001271792">
    <property type="component" value="Unassembled WGS sequence"/>
</dbReference>